<name>A0A438JDH0_VITVI</name>
<accession>A0A438JDH0</accession>
<protein>
    <submittedName>
        <fullName evidence="1">Uncharacterized protein</fullName>
    </submittedName>
</protein>
<gene>
    <name evidence="1" type="ORF">CK203_030449</name>
</gene>
<evidence type="ECO:0000313" key="2">
    <source>
        <dbReference type="Proteomes" id="UP000288805"/>
    </source>
</evidence>
<reference evidence="1 2" key="1">
    <citation type="journal article" date="2018" name="PLoS Genet.">
        <title>Population sequencing reveals clonal diversity and ancestral inbreeding in the grapevine cultivar Chardonnay.</title>
        <authorList>
            <person name="Roach M.J."/>
            <person name="Johnson D.L."/>
            <person name="Bohlmann J."/>
            <person name="van Vuuren H.J."/>
            <person name="Jones S.J."/>
            <person name="Pretorius I.S."/>
            <person name="Schmidt S.A."/>
            <person name="Borneman A.R."/>
        </authorList>
    </citation>
    <scope>NUCLEOTIDE SEQUENCE [LARGE SCALE GENOMIC DNA]</scope>
    <source>
        <strain evidence="2">cv. Chardonnay</strain>
        <tissue evidence="1">Leaf</tissue>
    </source>
</reference>
<comment type="caution">
    <text evidence="1">The sequence shown here is derived from an EMBL/GenBank/DDBJ whole genome shotgun (WGS) entry which is preliminary data.</text>
</comment>
<evidence type="ECO:0000313" key="1">
    <source>
        <dbReference type="EMBL" id="RVX07003.1"/>
    </source>
</evidence>
<sequence>MLTRPPTLMITTQSPAIAFSLVPTSSLGILKNNIPSPSLPLKLMLHVSHQAYRNRHILFRKRSFESKFISVISRLLHNSLTSSPKQCPTLGSSACKTNSMSLQFTLSLSEAIRVTQLVSVNNI</sequence>
<dbReference type="Proteomes" id="UP000288805">
    <property type="component" value="Unassembled WGS sequence"/>
</dbReference>
<dbReference type="EMBL" id="QGNW01000048">
    <property type="protein sequence ID" value="RVX07003.1"/>
    <property type="molecule type" value="Genomic_DNA"/>
</dbReference>
<dbReference type="AlphaFoldDB" id="A0A438JDH0"/>
<organism evidence="1 2">
    <name type="scientific">Vitis vinifera</name>
    <name type="common">Grape</name>
    <dbReference type="NCBI Taxonomy" id="29760"/>
    <lineage>
        <taxon>Eukaryota</taxon>
        <taxon>Viridiplantae</taxon>
        <taxon>Streptophyta</taxon>
        <taxon>Embryophyta</taxon>
        <taxon>Tracheophyta</taxon>
        <taxon>Spermatophyta</taxon>
        <taxon>Magnoliopsida</taxon>
        <taxon>eudicotyledons</taxon>
        <taxon>Gunneridae</taxon>
        <taxon>Pentapetalae</taxon>
        <taxon>rosids</taxon>
        <taxon>Vitales</taxon>
        <taxon>Vitaceae</taxon>
        <taxon>Viteae</taxon>
        <taxon>Vitis</taxon>
    </lineage>
</organism>
<proteinExistence type="predicted"/>